<gene>
    <name evidence="1" type="ORF">NKI81_10400</name>
</gene>
<comment type="caution">
    <text evidence="1">The sequence shown here is derived from an EMBL/GenBank/DDBJ whole genome shotgun (WGS) entry which is preliminary data.</text>
</comment>
<dbReference type="EMBL" id="JAMYRI010000005">
    <property type="protein sequence ID" value="MER9284362.1"/>
    <property type="molecule type" value="Genomic_DNA"/>
</dbReference>
<reference evidence="1 2" key="1">
    <citation type="journal article" date="2024" name="Proc. Natl. Acad. Sci. U.S.A.">
        <title>The evolutionary genomics of adaptation to stress in wild rhizobium bacteria.</title>
        <authorList>
            <person name="Kehlet-Delgado H."/>
            <person name="Montoya A.P."/>
            <person name="Jensen K.T."/>
            <person name="Wendlandt C.E."/>
            <person name="Dexheimer C."/>
            <person name="Roberts M."/>
            <person name="Torres Martinez L."/>
            <person name="Friesen M.L."/>
            <person name="Griffitts J.S."/>
            <person name="Porter S.S."/>
        </authorList>
    </citation>
    <scope>NUCLEOTIDE SEQUENCE [LARGE SCALE GENOMIC DNA]</scope>
    <source>
        <strain evidence="1 2">M0468</strain>
    </source>
</reference>
<evidence type="ECO:0000313" key="1">
    <source>
        <dbReference type="EMBL" id="MER9284362.1"/>
    </source>
</evidence>
<sequence length="151" mass="16596">MAENSHVLYTREPALGISEFRRVLVESGLGEVRPVDDEARLKAMLEGANLIVTARLDMARLDMAHLDMEATPLIGVARCLTDFSWVCYISDLAVSAKAQGLGIGKGLMDEVARQLGPSVAISLVSMPDAVGFYERIGMKRMPDAFWISRKR</sequence>
<evidence type="ECO:0000313" key="2">
    <source>
        <dbReference type="Proteomes" id="UP001480082"/>
    </source>
</evidence>
<dbReference type="Proteomes" id="UP001480082">
    <property type="component" value="Unassembled WGS sequence"/>
</dbReference>
<protein>
    <submittedName>
        <fullName evidence="1">GNAT family N-acetyltransferase</fullName>
    </submittedName>
</protein>
<keyword evidence="2" id="KW-1185">Reference proteome</keyword>
<accession>A0ACC6SXA9</accession>
<proteinExistence type="predicted"/>
<organism evidence="1 2">
    <name type="scientific">Mesorhizobium australicum</name>
    <dbReference type="NCBI Taxonomy" id="536018"/>
    <lineage>
        <taxon>Bacteria</taxon>
        <taxon>Pseudomonadati</taxon>
        <taxon>Pseudomonadota</taxon>
        <taxon>Alphaproteobacteria</taxon>
        <taxon>Hyphomicrobiales</taxon>
        <taxon>Phyllobacteriaceae</taxon>
        <taxon>Mesorhizobium</taxon>
    </lineage>
</organism>
<name>A0ACC6SXA9_9HYPH</name>